<gene>
    <name evidence="4" type="ORF">CT0861_05700</name>
</gene>
<organism evidence="4 5">
    <name type="scientific">Colletotrichum tofieldiae</name>
    <dbReference type="NCBI Taxonomy" id="708197"/>
    <lineage>
        <taxon>Eukaryota</taxon>
        <taxon>Fungi</taxon>
        <taxon>Dikarya</taxon>
        <taxon>Ascomycota</taxon>
        <taxon>Pezizomycotina</taxon>
        <taxon>Sordariomycetes</taxon>
        <taxon>Hypocreomycetidae</taxon>
        <taxon>Glomerellales</taxon>
        <taxon>Glomerellaceae</taxon>
        <taxon>Colletotrichum</taxon>
        <taxon>Colletotrichum spaethianum species complex</taxon>
    </lineage>
</organism>
<dbReference type="GO" id="GO:0016491">
    <property type="term" value="F:oxidoreductase activity"/>
    <property type="evidence" value="ECO:0007669"/>
    <property type="project" value="UniProtKB-KW"/>
</dbReference>
<dbReference type="SUPFAM" id="SSF51735">
    <property type="entry name" value="NAD(P)-binding Rossmann-fold domains"/>
    <property type="match status" value="1"/>
</dbReference>
<dbReference type="InterPro" id="IPR051609">
    <property type="entry name" value="NmrA/Isoflavone_reductase-like"/>
</dbReference>
<dbReference type="EMBL" id="LFIV01000014">
    <property type="protein sequence ID" value="KZL76578.1"/>
    <property type="molecule type" value="Genomic_DNA"/>
</dbReference>
<dbReference type="Proteomes" id="UP000076552">
    <property type="component" value="Unassembled WGS sequence"/>
</dbReference>
<evidence type="ECO:0000256" key="1">
    <source>
        <dbReference type="ARBA" id="ARBA00022857"/>
    </source>
</evidence>
<dbReference type="PANTHER" id="PTHR47706:SF7">
    <property type="entry name" value="CIPA-LIKE, PUTATIVE (AFU_ORTHOLOGUE AFUA_1G01630)-RELATED"/>
    <property type="match status" value="1"/>
</dbReference>
<evidence type="ECO:0000313" key="4">
    <source>
        <dbReference type="EMBL" id="KZL76578.1"/>
    </source>
</evidence>
<feature type="domain" description="NmrA-like" evidence="3">
    <location>
        <begin position="18"/>
        <end position="118"/>
    </location>
</feature>
<keyword evidence="5" id="KW-1185">Reference proteome</keyword>
<dbReference type="PANTHER" id="PTHR47706">
    <property type="entry name" value="NMRA-LIKE FAMILY PROTEIN"/>
    <property type="match status" value="1"/>
</dbReference>
<dbReference type="Pfam" id="PF05368">
    <property type="entry name" value="NmrA"/>
    <property type="match status" value="1"/>
</dbReference>
<evidence type="ECO:0000256" key="2">
    <source>
        <dbReference type="ARBA" id="ARBA00023002"/>
    </source>
</evidence>
<reference evidence="4 5" key="1">
    <citation type="submission" date="2015-06" db="EMBL/GenBank/DDBJ databases">
        <title>Survival trade-offs in plant roots during colonization by closely related pathogenic and mutualistic fungi.</title>
        <authorList>
            <person name="Hacquard S."/>
            <person name="Kracher B."/>
            <person name="Hiruma K."/>
            <person name="Weinman A."/>
            <person name="Muench P."/>
            <person name="Garrido Oter R."/>
            <person name="Ver Loren van Themaat E."/>
            <person name="Dallerey J.-F."/>
            <person name="Damm U."/>
            <person name="Henrissat B."/>
            <person name="Lespinet O."/>
            <person name="Thon M."/>
            <person name="Kemen E."/>
            <person name="McHardy A.C."/>
            <person name="Schulze-Lefert P."/>
            <person name="O'Connell R.J."/>
        </authorList>
    </citation>
    <scope>NUCLEOTIDE SEQUENCE [LARGE SCALE GENOMIC DNA]</scope>
    <source>
        <strain evidence="4 5">0861</strain>
    </source>
</reference>
<protein>
    <submittedName>
        <fullName evidence="4">Oxidoreductase (CipA protein)</fullName>
    </submittedName>
</protein>
<evidence type="ECO:0000259" key="3">
    <source>
        <dbReference type="Pfam" id="PF05368"/>
    </source>
</evidence>
<dbReference type="STRING" id="708197.A0A166XG74"/>
<dbReference type="InterPro" id="IPR008030">
    <property type="entry name" value="NmrA-like"/>
</dbReference>
<name>A0A166XG74_9PEZI</name>
<dbReference type="InterPro" id="IPR036291">
    <property type="entry name" value="NAD(P)-bd_dom_sf"/>
</dbReference>
<keyword evidence="2" id="KW-0560">Oxidoreductase</keyword>
<dbReference type="AlphaFoldDB" id="A0A166XG74"/>
<evidence type="ECO:0000313" key="5">
    <source>
        <dbReference type="Proteomes" id="UP000076552"/>
    </source>
</evidence>
<comment type="caution">
    <text evidence="4">The sequence shown here is derived from an EMBL/GenBank/DDBJ whole genome shotgun (WGS) entry which is preliminary data.</text>
</comment>
<accession>A0A166XG74</accession>
<keyword evidence="1" id="KW-0521">NADP</keyword>
<proteinExistence type="predicted"/>
<sequence>MTQPALANDDERLTNYIKKVAIVGAGGHIGKAIAEKLLETRKHTVTAITRAGKNSILPNGITKALVDYNDQDSLISALKGQEFLIITLSLNAAPDTHTKLVNAAAKAGVSYVMPNAYSIWAHNEAIQRDIPITKRVLENIAEVQKAGLTSITLMNGFWYEWSLTAGPSTFGFDLKNRIVTLYDDGKKAINISTWEQCGRAVASLLSQKIRPEDEKDTSTTICQWHNKTLLVSSFKISQRDILDSVKRATQTTEKDWKIEYEATEERYKVGAERLQQGDPNGFFQMMYARVFYPSGDADFEPHNNLLGLSLEDLDVATRTALSM</sequence>
<dbReference type="Gene3D" id="3.40.50.720">
    <property type="entry name" value="NAD(P)-binding Rossmann-like Domain"/>
    <property type="match status" value="1"/>
</dbReference>